<keyword evidence="8" id="KW-1185">Reference proteome</keyword>
<dbReference type="GO" id="GO:0030313">
    <property type="term" value="C:cell envelope"/>
    <property type="evidence" value="ECO:0007669"/>
    <property type="project" value="UniProtKB-SubCell"/>
</dbReference>
<evidence type="ECO:0000259" key="6">
    <source>
        <dbReference type="Pfam" id="PF13407"/>
    </source>
</evidence>
<dbReference type="CDD" id="cd06324">
    <property type="entry name" value="PBP1_ABC_sugar_binding-like"/>
    <property type="match status" value="1"/>
</dbReference>
<dbReference type="GO" id="GO:0055085">
    <property type="term" value="P:transmembrane transport"/>
    <property type="evidence" value="ECO:0007669"/>
    <property type="project" value="UniProtKB-ARBA"/>
</dbReference>
<gene>
    <name evidence="7" type="primary">alsB</name>
    <name evidence="7" type="ORF">VTH8203_00607</name>
</gene>
<dbReference type="AlphaFoldDB" id="A0A240EEM8"/>
<dbReference type="OrthoDB" id="245475at2"/>
<reference evidence="8" key="1">
    <citation type="submission" date="2016-06" db="EMBL/GenBank/DDBJ databases">
        <authorList>
            <person name="Rodrigo-Torres L."/>
            <person name="Arahal R.D."/>
            <person name="Lucena T."/>
        </authorList>
    </citation>
    <scope>NUCLEOTIDE SEQUENCE [LARGE SCALE GENOMIC DNA]</scope>
    <source>
        <strain evidence="8">CECT8203</strain>
    </source>
</reference>
<feature type="signal peptide" evidence="5">
    <location>
        <begin position="1"/>
        <end position="23"/>
    </location>
</feature>
<organism evidence="7 8">
    <name type="scientific">Vibrio thalassae</name>
    <dbReference type="NCBI Taxonomy" id="1243014"/>
    <lineage>
        <taxon>Bacteria</taxon>
        <taxon>Pseudomonadati</taxon>
        <taxon>Pseudomonadota</taxon>
        <taxon>Gammaproteobacteria</taxon>
        <taxon>Vibrionales</taxon>
        <taxon>Vibrionaceae</taxon>
        <taxon>Vibrio</taxon>
    </lineage>
</organism>
<evidence type="ECO:0000313" key="7">
    <source>
        <dbReference type="EMBL" id="SNX47006.1"/>
    </source>
</evidence>
<dbReference type="InterPro" id="IPR028082">
    <property type="entry name" value="Peripla_BP_I"/>
</dbReference>
<dbReference type="Proteomes" id="UP000219336">
    <property type="component" value="Unassembled WGS sequence"/>
</dbReference>
<feature type="domain" description="Periplasmic binding protein" evidence="6">
    <location>
        <begin position="154"/>
        <end position="301"/>
    </location>
</feature>
<evidence type="ECO:0000256" key="1">
    <source>
        <dbReference type="ARBA" id="ARBA00004196"/>
    </source>
</evidence>
<comment type="similarity">
    <text evidence="2">Belongs to the bacterial solute-binding protein 2 family.</text>
</comment>
<accession>A0A240EEM8</accession>
<evidence type="ECO:0000256" key="4">
    <source>
        <dbReference type="ARBA" id="ARBA00022729"/>
    </source>
</evidence>
<dbReference type="RefSeq" id="WP_096992324.1">
    <property type="nucleotide sequence ID" value="NZ_JBHSII010000001.1"/>
</dbReference>
<dbReference type="Gene3D" id="3.40.50.2300">
    <property type="match status" value="2"/>
</dbReference>
<dbReference type="SUPFAM" id="SSF53822">
    <property type="entry name" value="Periplasmic binding protein-like I"/>
    <property type="match status" value="1"/>
</dbReference>
<sequence>MVWIPIRSLLSLLIAFSPILANANQSPTNESTTARVLFVNPGFADESFWGDVDGDVDGYAVAAAQSLEITLEIIHGNRDPILTQQLLAARVQTSPKPDYVILVNQKYRGLALLDSLSESDCFVTFVLNDLESSQKQRLRTDPIWSSRLLPGLIPNNFNIGYLTAKDLYQKGQDQQGAFVIISGDKNTPASHHREAGAMAFVIQHEDTMVAQRVYGDWREDLAYDQTKILLKRHPQAHYIWTANDHMAFGAQRAVKEAGLTVGKDVFISTINTSPRVLSELKSGQITSLGGGHFTAVGLQLVKIYHHKQEHRWPQRTKFNLFQVIGYPSALFTILEERA</sequence>
<feature type="chain" id="PRO_5012647527" description="Autoinducer 2-binding periplasmic protein LuxP" evidence="5">
    <location>
        <begin position="24"/>
        <end position="338"/>
    </location>
</feature>
<evidence type="ECO:0000256" key="3">
    <source>
        <dbReference type="ARBA" id="ARBA00022181"/>
    </source>
</evidence>
<keyword evidence="4 5" id="KW-0732">Signal</keyword>
<proteinExistence type="inferred from homology"/>
<evidence type="ECO:0000313" key="8">
    <source>
        <dbReference type="Proteomes" id="UP000219336"/>
    </source>
</evidence>
<comment type="subcellular location">
    <subcellularLocation>
        <location evidence="1">Cell envelope</location>
    </subcellularLocation>
</comment>
<dbReference type="PANTHER" id="PTHR46847:SF2">
    <property type="entry name" value="ABC TRANSPORTER SUGAR-BINDING PROTEIN"/>
    <property type="match status" value="1"/>
</dbReference>
<dbReference type="PANTHER" id="PTHR46847">
    <property type="entry name" value="D-ALLOSE-BINDING PERIPLASMIC PROTEIN-RELATED"/>
    <property type="match status" value="1"/>
</dbReference>
<evidence type="ECO:0000256" key="2">
    <source>
        <dbReference type="ARBA" id="ARBA00007639"/>
    </source>
</evidence>
<dbReference type="InterPro" id="IPR025997">
    <property type="entry name" value="SBP_2_dom"/>
</dbReference>
<name>A0A240EEM8_9VIBR</name>
<dbReference type="EMBL" id="OANU01000004">
    <property type="protein sequence ID" value="SNX47006.1"/>
    <property type="molecule type" value="Genomic_DNA"/>
</dbReference>
<dbReference type="Pfam" id="PF13407">
    <property type="entry name" value="Peripla_BP_4"/>
    <property type="match status" value="1"/>
</dbReference>
<dbReference type="GO" id="GO:0030246">
    <property type="term" value="F:carbohydrate binding"/>
    <property type="evidence" value="ECO:0007669"/>
    <property type="project" value="UniProtKB-ARBA"/>
</dbReference>
<evidence type="ECO:0000256" key="5">
    <source>
        <dbReference type="SAM" id="SignalP"/>
    </source>
</evidence>
<protein>
    <recommendedName>
        <fullName evidence="3">Autoinducer 2-binding periplasmic protein LuxP</fullName>
    </recommendedName>
</protein>